<evidence type="ECO:0000256" key="1">
    <source>
        <dbReference type="ARBA" id="ARBA00022679"/>
    </source>
</evidence>
<comment type="caution">
    <text evidence="3">The sequence shown here is derived from an EMBL/GenBank/DDBJ whole genome shotgun (WGS) entry which is preliminary data.</text>
</comment>
<protein>
    <submittedName>
        <fullName evidence="3">Glycosyltransferase family 4 protein</fullName>
    </submittedName>
</protein>
<dbReference type="Gene3D" id="3.40.50.2000">
    <property type="entry name" value="Glycogen Phosphorylase B"/>
    <property type="match status" value="1"/>
</dbReference>
<sequence length="387" mass="42319">MPTLLAFPAWRDNPYLNLLYLAPRGAGWDVQGTTAYEELVKRTRGLGRGDVLHVHWTQPICQTAPDEATARERLETFVDTVTSARASGVRLVWTVHNTLPHETAYRDLEIELAERLGELADTVIQLNSHTVEAVADEYALPVGKVVTLPHASYTGIYPESVTRRQAREHLGVPLLSPTIGFVGQIRPYKGITTLLAAAEVLGSQVEDLTLLLAGKTRDDVLPEIDRHLPRDVRTVRHHDFLSDAEMSVWFSAADVMVFPYARVLNSGSLLLAATLGRPCVLPREPHLVAEFGDESWVSFYRPSGDVVQNLAGAVRRALVSSRRTGHDAASYARRYTPYAMSRDFLRILDGGSPLGPTSGEQGPPSAEQGPTSAEQGPTSDEQVAASA</sequence>
<dbReference type="PANTHER" id="PTHR46401:SF2">
    <property type="entry name" value="GLYCOSYLTRANSFERASE WBBK-RELATED"/>
    <property type="match status" value="1"/>
</dbReference>
<dbReference type="EMBL" id="JAHBOH010000001">
    <property type="protein sequence ID" value="MBT0994589.1"/>
    <property type="molecule type" value="Genomic_DNA"/>
</dbReference>
<feature type="compositionally biased region" description="Polar residues" evidence="2">
    <location>
        <begin position="368"/>
        <end position="381"/>
    </location>
</feature>
<dbReference type="SUPFAM" id="SSF53756">
    <property type="entry name" value="UDP-Glycosyltransferase/glycogen phosphorylase"/>
    <property type="match status" value="1"/>
</dbReference>
<dbReference type="RefSeq" id="WP_214349837.1">
    <property type="nucleotide sequence ID" value="NZ_JAHBOH010000001.1"/>
</dbReference>
<dbReference type="Pfam" id="PF13692">
    <property type="entry name" value="Glyco_trans_1_4"/>
    <property type="match status" value="1"/>
</dbReference>
<gene>
    <name evidence="3" type="ORF">KIN34_09850</name>
</gene>
<accession>A0ABS5TZK4</accession>
<dbReference type="CDD" id="cd03801">
    <property type="entry name" value="GT4_PimA-like"/>
    <property type="match status" value="1"/>
</dbReference>
<evidence type="ECO:0000256" key="2">
    <source>
        <dbReference type="SAM" id="MobiDB-lite"/>
    </source>
</evidence>
<feature type="region of interest" description="Disordered" evidence="2">
    <location>
        <begin position="350"/>
        <end position="387"/>
    </location>
</feature>
<dbReference type="Proteomes" id="UP000722125">
    <property type="component" value="Unassembled WGS sequence"/>
</dbReference>
<organism evidence="3 4">
    <name type="scientific">Cellulomonas fulva</name>
    <dbReference type="NCBI Taxonomy" id="2835530"/>
    <lineage>
        <taxon>Bacteria</taxon>
        <taxon>Bacillati</taxon>
        <taxon>Actinomycetota</taxon>
        <taxon>Actinomycetes</taxon>
        <taxon>Micrococcales</taxon>
        <taxon>Cellulomonadaceae</taxon>
        <taxon>Cellulomonas</taxon>
    </lineage>
</organism>
<name>A0ABS5TZK4_9CELL</name>
<proteinExistence type="predicted"/>
<dbReference type="PANTHER" id="PTHR46401">
    <property type="entry name" value="GLYCOSYLTRANSFERASE WBBK-RELATED"/>
    <property type="match status" value="1"/>
</dbReference>
<keyword evidence="1" id="KW-0808">Transferase</keyword>
<keyword evidence="4" id="KW-1185">Reference proteome</keyword>
<evidence type="ECO:0000313" key="4">
    <source>
        <dbReference type="Proteomes" id="UP000722125"/>
    </source>
</evidence>
<reference evidence="3 4" key="1">
    <citation type="submission" date="2021-05" db="EMBL/GenBank/DDBJ databases">
        <title>Description of Cellulomonas sp. DKR-3 sp. nov.</title>
        <authorList>
            <person name="Dahal R.H."/>
            <person name="Chaudhary D.K."/>
        </authorList>
    </citation>
    <scope>NUCLEOTIDE SEQUENCE [LARGE SCALE GENOMIC DNA]</scope>
    <source>
        <strain evidence="3 4">DKR-3</strain>
    </source>
</reference>
<evidence type="ECO:0000313" key="3">
    <source>
        <dbReference type="EMBL" id="MBT0994589.1"/>
    </source>
</evidence>